<dbReference type="Pfam" id="PF25917">
    <property type="entry name" value="BSH_RND"/>
    <property type="match status" value="1"/>
</dbReference>
<dbReference type="GO" id="GO:1990281">
    <property type="term" value="C:efflux pump complex"/>
    <property type="evidence" value="ECO:0007669"/>
    <property type="project" value="TreeGrafter"/>
</dbReference>
<dbReference type="NCBIfam" id="TIGR01730">
    <property type="entry name" value="RND_mfp"/>
    <property type="match status" value="1"/>
</dbReference>
<evidence type="ECO:0000259" key="3">
    <source>
        <dbReference type="Pfam" id="PF25954"/>
    </source>
</evidence>
<feature type="domain" description="CusB-like beta-barrel" evidence="3">
    <location>
        <begin position="235"/>
        <end position="301"/>
    </location>
</feature>
<reference evidence="4" key="1">
    <citation type="submission" date="2019-08" db="EMBL/GenBank/DDBJ databases">
        <title>Genomic characterization of a novel candidate phylum (ARYD3) from a high temperature, high salinity tertiary oil reservoir in north central Oklahoma, USA.</title>
        <authorList>
            <person name="Youssef N.H."/>
            <person name="Yadav A."/>
            <person name="Elshahed M.S."/>
        </authorList>
    </citation>
    <scope>NUCLEOTIDE SEQUENCE [LARGE SCALE GENOMIC DNA]</scope>
    <source>
        <strain evidence="4">ARYD3</strain>
    </source>
</reference>
<evidence type="ECO:0000313" key="4">
    <source>
        <dbReference type="EMBL" id="TYB30399.1"/>
    </source>
</evidence>
<dbReference type="EMBL" id="VSIX01000139">
    <property type="protein sequence ID" value="TYB30399.1"/>
    <property type="molecule type" value="Genomic_DNA"/>
</dbReference>
<dbReference type="AlphaFoldDB" id="A0A5D0MII2"/>
<dbReference type="Proteomes" id="UP000324143">
    <property type="component" value="Unassembled WGS sequence"/>
</dbReference>
<evidence type="ECO:0000256" key="1">
    <source>
        <dbReference type="ARBA" id="ARBA00009477"/>
    </source>
</evidence>
<dbReference type="PANTHER" id="PTHR30469:SF33">
    <property type="entry name" value="SLR1207 PROTEIN"/>
    <property type="match status" value="1"/>
</dbReference>
<organism evidence="4 5">
    <name type="scientific">Candidatus Mcinerneyibacterium aminivorans</name>
    <dbReference type="NCBI Taxonomy" id="2703815"/>
    <lineage>
        <taxon>Bacteria</taxon>
        <taxon>Candidatus Macinerneyibacteriota</taxon>
        <taxon>Candidatus Mcinerneyibacteria</taxon>
        <taxon>Candidatus Mcinerneyibacteriales</taxon>
        <taxon>Candidatus Mcinerneyibacteriaceae</taxon>
        <taxon>Candidatus Mcinerneyibacterium</taxon>
    </lineage>
</organism>
<gene>
    <name evidence="4" type="ORF">FXF47_09690</name>
</gene>
<proteinExistence type="inferred from homology"/>
<dbReference type="InterPro" id="IPR006143">
    <property type="entry name" value="RND_pump_MFP"/>
</dbReference>
<dbReference type="Gene3D" id="2.40.50.100">
    <property type="match status" value="2"/>
</dbReference>
<dbReference type="InterPro" id="IPR058792">
    <property type="entry name" value="Beta-barrel_RND_2"/>
</dbReference>
<comment type="similarity">
    <text evidence="1">Belongs to the membrane fusion protein (MFP) (TC 8.A.1) family.</text>
</comment>
<evidence type="ECO:0000313" key="5">
    <source>
        <dbReference type="Proteomes" id="UP000324143"/>
    </source>
</evidence>
<sequence length="391" mass="44627">MKKIITILIILAIVGAGLFSYFKFFKSDKQNTEDKSKTLAAPVPVEVAKSIKGDLPLYISSSGKLEAKKINDYTAEVSGNISLNVREGESVKKGELLFEIDNTDYKVAYQQALLEYKKSYIEYVAISEDINSEDLKVKIDKKNLFSSDNEIEKIQKNILEEIKSKDITENRIQYRLGEKEMALKKALADYRKCKIRAPFSGVVGNIDISEGEYVKPNDKIMTLADISTLRIKAKIISKDLNKLKENSPAVVFPIINDKEYEGYIYSINPIISQNNSTYAVVEINNQNRELKPGMFCDVKLQYDLLKDRVLVPQEAVLEREEQKLVFVIRERNDEKLAYWNYVDIGAQNYEYIEIEDKLEAGKTVIVKGHYTISHKSAVTINENTDKNKSKK</sequence>
<name>A0A5D0MII2_9BACT</name>
<dbReference type="InterPro" id="IPR058625">
    <property type="entry name" value="MdtA-like_BSH"/>
</dbReference>
<dbReference type="GO" id="GO:0015562">
    <property type="term" value="F:efflux transmembrane transporter activity"/>
    <property type="evidence" value="ECO:0007669"/>
    <property type="project" value="TreeGrafter"/>
</dbReference>
<comment type="caution">
    <text evidence="4">The sequence shown here is derived from an EMBL/GenBank/DDBJ whole genome shotgun (WGS) entry which is preliminary data.</text>
</comment>
<dbReference type="PANTHER" id="PTHR30469">
    <property type="entry name" value="MULTIDRUG RESISTANCE PROTEIN MDTA"/>
    <property type="match status" value="1"/>
</dbReference>
<protein>
    <submittedName>
        <fullName evidence="4">Efflux RND transporter periplasmic adaptor subunit</fullName>
    </submittedName>
</protein>
<accession>A0A5D0MII2</accession>
<dbReference type="Gene3D" id="2.40.420.20">
    <property type="match status" value="1"/>
</dbReference>
<dbReference type="SUPFAM" id="SSF111369">
    <property type="entry name" value="HlyD-like secretion proteins"/>
    <property type="match status" value="1"/>
</dbReference>
<keyword evidence="5" id="KW-1185">Reference proteome</keyword>
<evidence type="ECO:0000259" key="2">
    <source>
        <dbReference type="Pfam" id="PF25917"/>
    </source>
</evidence>
<dbReference type="Gene3D" id="2.40.30.170">
    <property type="match status" value="1"/>
</dbReference>
<dbReference type="Pfam" id="PF25954">
    <property type="entry name" value="Beta-barrel_RND_2"/>
    <property type="match status" value="1"/>
</dbReference>
<feature type="domain" description="Multidrug resistance protein MdtA-like barrel-sandwich hybrid" evidence="2">
    <location>
        <begin position="73"/>
        <end position="219"/>
    </location>
</feature>